<keyword evidence="6" id="KW-0812">Transmembrane</keyword>
<dbReference type="InterPro" id="IPR004447">
    <property type="entry name" value="Peptidase_S41A"/>
</dbReference>
<dbReference type="InterPro" id="IPR005151">
    <property type="entry name" value="Tail-specific_protease"/>
</dbReference>
<dbReference type="InterPro" id="IPR001478">
    <property type="entry name" value="PDZ"/>
</dbReference>
<keyword evidence="6" id="KW-1133">Transmembrane helix</keyword>
<reference evidence="8" key="1">
    <citation type="submission" date="2021-07" db="EMBL/GenBank/DDBJ databases">
        <title>Complete genome sequence of Crassaminicella sp. 143-21, isolated from a deep-sea hydrothermal vent.</title>
        <authorList>
            <person name="Li X."/>
        </authorList>
    </citation>
    <scope>NUCLEOTIDE SEQUENCE</scope>
    <source>
        <strain evidence="8">143-21</strain>
    </source>
</reference>
<proteinExistence type="inferred from homology"/>
<comment type="similarity">
    <text evidence="1 5">Belongs to the peptidase S41A family.</text>
</comment>
<feature type="transmembrane region" description="Helical" evidence="6">
    <location>
        <begin position="7"/>
        <end position="33"/>
    </location>
</feature>
<dbReference type="CDD" id="cd07560">
    <property type="entry name" value="Peptidase_S41_CPP"/>
    <property type="match status" value="1"/>
</dbReference>
<dbReference type="EMBL" id="CP078093">
    <property type="protein sequence ID" value="QXM06493.1"/>
    <property type="molecule type" value="Genomic_DNA"/>
</dbReference>
<dbReference type="Pfam" id="PF03572">
    <property type="entry name" value="Peptidase_S41"/>
    <property type="match status" value="1"/>
</dbReference>
<keyword evidence="2 5" id="KW-0645">Protease</keyword>
<evidence type="ECO:0000313" key="9">
    <source>
        <dbReference type="Proteomes" id="UP000886818"/>
    </source>
</evidence>
<dbReference type="SMART" id="SM00228">
    <property type="entry name" value="PDZ"/>
    <property type="match status" value="1"/>
</dbReference>
<dbReference type="PANTHER" id="PTHR32060">
    <property type="entry name" value="TAIL-SPECIFIC PROTEASE"/>
    <property type="match status" value="1"/>
</dbReference>
<evidence type="ECO:0000256" key="3">
    <source>
        <dbReference type="ARBA" id="ARBA00022801"/>
    </source>
</evidence>
<dbReference type="RefSeq" id="WP_218283189.1">
    <property type="nucleotide sequence ID" value="NZ_CP078093.1"/>
</dbReference>
<evidence type="ECO:0000313" key="8">
    <source>
        <dbReference type="EMBL" id="QXM06493.1"/>
    </source>
</evidence>
<evidence type="ECO:0000256" key="4">
    <source>
        <dbReference type="ARBA" id="ARBA00022825"/>
    </source>
</evidence>
<keyword evidence="9" id="KW-1185">Reference proteome</keyword>
<evidence type="ECO:0000256" key="6">
    <source>
        <dbReference type="SAM" id="Phobius"/>
    </source>
</evidence>
<keyword evidence="6" id="KW-0472">Membrane</keyword>
<gene>
    <name evidence="8" type="ORF">KVH43_01585</name>
</gene>
<evidence type="ECO:0000256" key="2">
    <source>
        <dbReference type="ARBA" id="ARBA00022670"/>
    </source>
</evidence>
<feature type="domain" description="PDZ" evidence="7">
    <location>
        <begin position="102"/>
        <end position="174"/>
    </location>
</feature>
<organism evidence="8 9">
    <name type="scientific">Crassaminicella indica</name>
    <dbReference type="NCBI Taxonomy" id="2855394"/>
    <lineage>
        <taxon>Bacteria</taxon>
        <taxon>Bacillati</taxon>
        <taxon>Bacillota</taxon>
        <taxon>Clostridia</taxon>
        <taxon>Eubacteriales</taxon>
        <taxon>Clostridiaceae</taxon>
        <taxon>Crassaminicella</taxon>
    </lineage>
</organism>
<evidence type="ECO:0000256" key="5">
    <source>
        <dbReference type="RuleBase" id="RU004404"/>
    </source>
</evidence>
<keyword evidence="3 5" id="KW-0378">Hydrolase</keyword>
<accession>A0ABX8RBR4</accession>
<evidence type="ECO:0000259" key="7">
    <source>
        <dbReference type="PROSITE" id="PS50106"/>
    </source>
</evidence>
<dbReference type="PANTHER" id="PTHR32060:SF30">
    <property type="entry name" value="CARBOXY-TERMINAL PROCESSING PROTEASE CTPA"/>
    <property type="match status" value="1"/>
</dbReference>
<protein>
    <submittedName>
        <fullName evidence="8">S41 family peptidase</fullName>
    </submittedName>
</protein>
<keyword evidence="4 5" id="KW-0720">Serine protease</keyword>
<dbReference type="PROSITE" id="PS50106">
    <property type="entry name" value="PDZ"/>
    <property type="match status" value="1"/>
</dbReference>
<dbReference type="InterPro" id="IPR055210">
    <property type="entry name" value="CtpA/B_N"/>
</dbReference>
<dbReference type="NCBIfam" id="TIGR00225">
    <property type="entry name" value="prc"/>
    <property type="match status" value="1"/>
</dbReference>
<dbReference type="SMART" id="SM00245">
    <property type="entry name" value="TSPc"/>
    <property type="match status" value="1"/>
</dbReference>
<dbReference type="Pfam" id="PF22694">
    <property type="entry name" value="CtpB_N-like"/>
    <property type="match status" value="1"/>
</dbReference>
<dbReference type="Proteomes" id="UP000886818">
    <property type="component" value="Chromosome"/>
</dbReference>
<dbReference type="Pfam" id="PF17820">
    <property type="entry name" value="PDZ_6"/>
    <property type="match status" value="1"/>
</dbReference>
<dbReference type="InterPro" id="IPR041489">
    <property type="entry name" value="PDZ_6"/>
</dbReference>
<name>A0ABX8RBR4_9CLOT</name>
<dbReference type="CDD" id="cd06782">
    <property type="entry name" value="cpPDZ_CPP-like"/>
    <property type="match status" value="1"/>
</dbReference>
<evidence type="ECO:0000256" key="1">
    <source>
        <dbReference type="ARBA" id="ARBA00009179"/>
    </source>
</evidence>
<sequence>MISKRRAIIGAMILVLITGILTFTVTNIVGLTIGEKVIISKQNYEYFKDLNKKYSKMLYLKDYIEKNYYVPVDESKFEDGIIKGLFESLDDPYSVYMNKREFVNFMEHTKGSYDGIGVIMTRGEDGFITVVAPIEDTPGERAGIKTGDKIIKVNDKDVTAATAEKLNEAVNMIKGKHGTKVNLTIIRPGKKEPFTVAITREEIRLTPVKSRILENDIGYIRITMFDEKSAEEFMKHLDDLEKKNIKGLIIDLRNNPGGLLDECVKIADRLLGEQDIVYTQDRAGNRDYKKSDKNKVDYPFVLLVNGGSASASEILSGAVKDTKSGTLIGTTTFGKGIVQQIIPLKDGSGFRLTTAQYFTPNGTYIHGKGIKPDIVIDLPEALKDKIDITDEEDVQLQKGIEVLKKKINKQ</sequence>